<dbReference type="Proteomes" id="UP000198675">
    <property type="component" value="Chromosome I"/>
</dbReference>
<dbReference type="Gene3D" id="3.40.50.12370">
    <property type="match status" value="1"/>
</dbReference>
<organism evidence="3 4">
    <name type="scientific">Pseudomonas sihuiensis</name>
    <dbReference type="NCBI Taxonomy" id="1274359"/>
    <lineage>
        <taxon>Bacteria</taxon>
        <taxon>Pseudomonadati</taxon>
        <taxon>Pseudomonadota</taxon>
        <taxon>Gammaproteobacteria</taxon>
        <taxon>Pseudomonadales</taxon>
        <taxon>Pseudomonadaceae</taxon>
        <taxon>Pseudomonas</taxon>
    </lineage>
</organism>
<dbReference type="RefSeq" id="WP_026088798.1">
    <property type="nucleotide sequence ID" value="NZ_LT629797.1"/>
</dbReference>
<comment type="similarity">
    <text evidence="1">Belongs to the universal stress protein A family.</text>
</comment>
<dbReference type="EMBL" id="LT629797">
    <property type="protein sequence ID" value="SDU83841.1"/>
    <property type="molecule type" value="Genomic_DNA"/>
</dbReference>
<dbReference type="PANTHER" id="PTHR46268:SF6">
    <property type="entry name" value="UNIVERSAL STRESS PROTEIN UP12"/>
    <property type="match status" value="1"/>
</dbReference>
<dbReference type="AlphaFoldDB" id="A0A1H2LTB9"/>
<accession>A0A1H2LTB9</accession>
<protein>
    <submittedName>
        <fullName evidence="3">Nucleotide-binding universal stress protein, UspA family</fullName>
    </submittedName>
</protein>
<sequence length="282" mass="31224">MTAVISCIDGSPSSAAVCDYSAWASVRLAAPLTLVHILEETPKAPTDFTGSIGLGSREHLLQELAELDEKRGRLAREHGQHLLEAAKHRLDQLGIMHPKAVQRHGNLVDSLKKMEDDIRLLVIGRQGEHSENLFEHIGGHVENVIRTLHRPVLVVPTDFVMPQCFLVAFDGSANGRRVVERLVQSPLLKGLDCHVLMVGEPSTEHQAQLDWATGQLQQAGYTTYSKTCQGDVEDALESYCQDQFISLLVMGAYGHSRIRQFLVGSTTTNMLRRAKLPLLMLH</sequence>
<keyword evidence="4" id="KW-1185">Reference proteome</keyword>
<name>A0A1H2LTB9_9PSED</name>
<dbReference type="InterPro" id="IPR006016">
    <property type="entry name" value="UspA"/>
</dbReference>
<evidence type="ECO:0000313" key="4">
    <source>
        <dbReference type="Proteomes" id="UP000198675"/>
    </source>
</evidence>
<dbReference type="CDD" id="cd00293">
    <property type="entry name" value="USP-like"/>
    <property type="match status" value="2"/>
</dbReference>
<feature type="domain" description="UspA" evidence="2">
    <location>
        <begin position="4"/>
        <end position="156"/>
    </location>
</feature>
<reference evidence="4" key="1">
    <citation type="submission" date="2016-10" db="EMBL/GenBank/DDBJ databases">
        <authorList>
            <person name="Varghese N."/>
            <person name="Submissions S."/>
        </authorList>
    </citation>
    <scope>NUCLEOTIDE SEQUENCE [LARGE SCALE GENOMIC DNA]</scope>
    <source>
        <strain evidence="4">KCTC 32246</strain>
    </source>
</reference>
<dbReference type="PRINTS" id="PR01438">
    <property type="entry name" value="UNVRSLSTRESS"/>
</dbReference>
<evidence type="ECO:0000256" key="1">
    <source>
        <dbReference type="ARBA" id="ARBA00008791"/>
    </source>
</evidence>
<feature type="domain" description="UspA" evidence="2">
    <location>
        <begin position="166"/>
        <end position="281"/>
    </location>
</feature>
<dbReference type="PANTHER" id="PTHR46268">
    <property type="entry name" value="STRESS RESPONSE PROTEIN NHAX"/>
    <property type="match status" value="1"/>
</dbReference>
<gene>
    <name evidence="3" type="ORF">SAMN05216363_2123</name>
</gene>
<dbReference type="InterPro" id="IPR006015">
    <property type="entry name" value="Universal_stress_UspA"/>
</dbReference>
<evidence type="ECO:0000259" key="2">
    <source>
        <dbReference type="Pfam" id="PF00582"/>
    </source>
</evidence>
<dbReference type="Pfam" id="PF00582">
    <property type="entry name" value="Usp"/>
    <property type="match status" value="2"/>
</dbReference>
<proteinExistence type="inferred from homology"/>
<evidence type="ECO:0000313" key="3">
    <source>
        <dbReference type="EMBL" id="SDU83841.1"/>
    </source>
</evidence>
<dbReference type="SUPFAM" id="SSF52402">
    <property type="entry name" value="Adenine nucleotide alpha hydrolases-like"/>
    <property type="match status" value="2"/>
</dbReference>